<feature type="transmembrane region" description="Helical" evidence="2">
    <location>
        <begin position="37"/>
        <end position="61"/>
    </location>
</feature>
<reference evidence="3 4" key="1">
    <citation type="submission" date="2019-10" db="EMBL/GenBank/DDBJ databases">
        <authorList>
            <person name="Palmer J.M."/>
        </authorList>
    </citation>
    <scope>NUCLEOTIDE SEQUENCE [LARGE SCALE GENOMIC DNA]</scope>
    <source>
        <strain evidence="3 4">TWF694</strain>
    </source>
</reference>
<keyword evidence="2" id="KW-1133">Transmembrane helix</keyword>
<feature type="transmembrane region" description="Helical" evidence="2">
    <location>
        <begin position="256"/>
        <end position="274"/>
    </location>
</feature>
<evidence type="ECO:0000256" key="2">
    <source>
        <dbReference type="SAM" id="Phobius"/>
    </source>
</evidence>
<gene>
    <name evidence="3" type="ORF">TWF694_005554</name>
</gene>
<keyword evidence="2" id="KW-0812">Transmembrane</keyword>
<feature type="transmembrane region" description="Helical" evidence="2">
    <location>
        <begin position="225"/>
        <end position="244"/>
    </location>
</feature>
<dbReference type="Proteomes" id="UP001365542">
    <property type="component" value="Unassembled WGS sequence"/>
</dbReference>
<comment type="caution">
    <text evidence="3">The sequence shown here is derived from an EMBL/GenBank/DDBJ whole genome shotgun (WGS) entry which is preliminary data.</text>
</comment>
<name>A0AAV9WTH6_9PEZI</name>
<organism evidence="3 4">
    <name type="scientific">Orbilia ellipsospora</name>
    <dbReference type="NCBI Taxonomy" id="2528407"/>
    <lineage>
        <taxon>Eukaryota</taxon>
        <taxon>Fungi</taxon>
        <taxon>Dikarya</taxon>
        <taxon>Ascomycota</taxon>
        <taxon>Pezizomycotina</taxon>
        <taxon>Orbiliomycetes</taxon>
        <taxon>Orbiliales</taxon>
        <taxon>Orbiliaceae</taxon>
        <taxon>Orbilia</taxon>
    </lineage>
</organism>
<proteinExistence type="predicted"/>
<dbReference type="AlphaFoldDB" id="A0AAV9WTH6"/>
<evidence type="ECO:0000313" key="3">
    <source>
        <dbReference type="EMBL" id="KAK6525415.1"/>
    </source>
</evidence>
<evidence type="ECO:0000313" key="4">
    <source>
        <dbReference type="Proteomes" id="UP001365542"/>
    </source>
</evidence>
<dbReference type="EMBL" id="JAVHJO010000017">
    <property type="protein sequence ID" value="KAK6525415.1"/>
    <property type="molecule type" value="Genomic_DNA"/>
</dbReference>
<sequence length="483" mass="53456">MEITTASLRTIGPPFTLPRCNLLYEPNPDIGGLWTQIAFGAHSGIFIILAGFITPIVYLYLPKDAERHRSAAGAAGSSTGQTGVTSLPISLCHCLEAVNSVYCAQSITGIAYALLGLIKIRDTDVYHQAFIFCTLITQVGMGTIVMYHENLIHGPEGKGVAPGTERSTVFNTIIRLLPFAPDARKKWNRVHVMDLAYKLCIVISFVTTIVKATRDADFRQCYSGWIVMVVSLMVLNLVSAKFVYLRWKGGSHLHYVFCLIFAVLTTSGAQLWLYKLAKTFRPARIEGGSDESDLTFGQALVLFMLVPLFIDFFSGLILDIKRIQRDSWEGDIGHAEFSSLWTVVLPVVWGGIRSNVGVVARRAFPSWAKNWWELTIKRRWRDSGGIYRWFPWLRRKGKKPVRPGNNNVQGGLGGWRRWGKGKGPENVSGEQLVDSQAEIAGEGNGSEAGPSNTTSIELPIRSIIDPEGQTLSRRGTRTGSIHV</sequence>
<protein>
    <submittedName>
        <fullName evidence="3">Uncharacterized protein</fullName>
    </submittedName>
</protein>
<feature type="transmembrane region" description="Helical" evidence="2">
    <location>
        <begin position="195"/>
        <end position="213"/>
    </location>
</feature>
<keyword evidence="2" id="KW-0472">Membrane</keyword>
<feature type="transmembrane region" description="Helical" evidence="2">
    <location>
        <begin position="294"/>
        <end position="318"/>
    </location>
</feature>
<evidence type="ECO:0000256" key="1">
    <source>
        <dbReference type="SAM" id="MobiDB-lite"/>
    </source>
</evidence>
<feature type="compositionally biased region" description="Polar residues" evidence="1">
    <location>
        <begin position="469"/>
        <end position="483"/>
    </location>
</feature>
<keyword evidence="4" id="KW-1185">Reference proteome</keyword>
<accession>A0AAV9WTH6</accession>
<feature type="region of interest" description="Disordered" evidence="1">
    <location>
        <begin position="441"/>
        <end position="483"/>
    </location>
</feature>
<feature type="region of interest" description="Disordered" evidence="1">
    <location>
        <begin position="400"/>
        <end position="428"/>
    </location>
</feature>